<feature type="compositionally biased region" description="Basic and acidic residues" evidence="1">
    <location>
        <begin position="234"/>
        <end position="256"/>
    </location>
</feature>
<dbReference type="Gene3D" id="1.20.5.190">
    <property type="match status" value="1"/>
</dbReference>
<evidence type="ECO:0000256" key="1">
    <source>
        <dbReference type="SAM" id="MobiDB-lite"/>
    </source>
</evidence>
<dbReference type="SMART" id="SM00015">
    <property type="entry name" value="IQ"/>
    <property type="match status" value="2"/>
</dbReference>
<sequence>MAVDAERMQLWSLGATSAYLQLNVPENSKVEWKTFNTISDGDGEKAYVPVLRDFPATVTCDHWVFLFGGERNNAAAHTPLGLDLSTDITRPDLNIADLQPQAFFSDLLSFNFDTQCWSCHNISEGPCDPSTDRPSTIFNALSQMDNLQYYATGQDPGQTSPSTMINTDQPEPWDAVEFKRQKFKSPIKRALLAPTGVEKTVTDNSSHVPIWKRETRPQKPDKAPDYDMYYETKPGPREQSRAGTESRRKVKDESKRAARQLHQMLHLQHEEAAARQKPRSTHKKSRALNPETLGDLLEGATPTNILHSLLHEKYQFDKEKAALTASAAASQEEVLAYDKLLDHVISEYMTKTNVIAASAKSPEIRRKSSFVRKQRELMASLSNPQPTLRQLRKQAEMERDKGAARRNKEEERRELGSPASSPHRKQTKHSHRSADDVVTGPGQDSGQMPDQDNGGRVVGQEQRKEKEDETDVLTSLPVEKPVVNERRPSLADADVPSPKEPAMRENKPTVLDSEGPLLPVEPEVNERKPSLTDLRDAKLGHQSIQGPAIYGNDPDDFIATALIAEQSLPEDTALSMSNVLMMRTLLRGRVEDDHALDMLVAVKQSEDKMQGKSDQEAAATRIQAMQRRRKVRQNFNTRLQQNREGIAATKIQAFERGRRGRQKAKAVKADCMRDQMTTVHHKPSHDLPETGLATTSGTVLHHGQEMDLFKAQRTAAWVNQSGSLPVPRDDAPPGDGSGEAM</sequence>
<feature type="compositionally biased region" description="Basic and acidic residues" evidence="1">
    <location>
        <begin position="393"/>
        <end position="415"/>
    </location>
</feature>
<feature type="compositionally biased region" description="Basic residues" evidence="1">
    <location>
        <begin position="276"/>
        <end position="286"/>
    </location>
</feature>
<evidence type="ECO:0000313" key="2">
    <source>
        <dbReference type="EMBL" id="CAE0819402.1"/>
    </source>
</evidence>
<dbReference type="AlphaFoldDB" id="A0A7S4FYJ5"/>
<feature type="region of interest" description="Disordered" evidence="1">
    <location>
        <begin position="270"/>
        <end position="298"/>
    </location>
</feature>
<protein>
    <submittedName>
        <fullName evidence="2">Uncharacterized protein</fullName>
    </submittedName>
</protein>
<gene>
    <name evidence="2" type="ORF">EGYM00163_LOCUS30571</name>
</gene>
<dbReference type="PROSITE" id="PS50096">
    <property type="entry name" value="IQ"/>
    <property type="match status" value="2"/>
</dbReference>
<accession>A0A7S4FYJ5</accession>
<feature type="region of interest" description="Disordered" evidence="1">
    <location>
        <begin position="376"/>
        <end position="529"/>
    </location>
</feature>
<feature type="compositionally biased region" description="Basic residues" evidence="1">
    <location>
        <begin position="422"/>
        <end position="431"/>
    </location>
</feature>
<proteinExistence type="predicted"/>
<name>A0A7S4FYJ5_9EUGL</name>
<feature type="region of interest" description="Disordered" evidence="1">
    <location>
        <begin position="719"/>
        <end position="741"/>
    </location>
</feature>
<feature type="compositionally biased region" description="Basic and acidic residues" evidence="1">
    <location>
        <begin position="211"/>
        <end position="225"/>
    </location>
</feature>
<dbReference type="EMBL" id="HBJA01087756">
    <property type="protein sequence ID" value="CAE0819402.1"/>
    <property type="molecule type" value="Transcribed_RNA"/>
</dbReference>
<feature type="region of interest" description="Disordered" evidence="1">
    <location>
        <begin position="198"/>
        <end position="257"/>
    </location>
</feature>
<reference evidence="2" key="1">
    <citation type="submission" date="2021-01" db="EMBL/GenBank/DDBJ databases">
        <authorList>
            <person name="Corre E."/>
            <person name="Pelletier E."/>
            <person name="Niang G."/>
            <person name="Scheremetjew M."/>
            <person name="Finn R."/>
            <person name="Kale V."/>
            <person name="Holt S."/>
            <person name="Cochrane G."/>
            <person name="Meng A."/>
            <person name="Brown T."/>
            <person name="Cohen L."/>
        </authorList>
    </citation>
    <scope>NUCLEOTIDE SEQUENCE</scope>
    <source>
        <strain evidence="2">CCMP1594</strain>
    </source>
</reference>
<organism evidence="2">
    <name type="scientific">Eutreptiella gymnastica</name>
    <dbReference type="NCBI Taxonomy" id="73025"/>
    <lineage>
        <taxon>Eukaryota</taxon>
        <taxon>Discoba</taxon>
        <taxon>Euglenozoa</taxon>
        <taxon>Euglenida</taxon>
        <taxon>Spirocuta</taxon>
        <taxon>Euglenophyceae</taxon>
        <taxon>Eutreptiales</taxon>
        <taxon>Eutreptiaceae</taxon>
        <taxon>Eutreptiella</taxon>
    </lineage>
</organism>
<dbReference type="InterPro" id="IPR000048">
    <property type="entry name" value="IQ_motif_EF-hand-BS"/>
</dbReference>